<feature type="non-terminal residue" evidence="1">
    <location>
        <position position="93"/>
    </location>
</feature>
<dbReference type="OrthoDB" id="1681765at2759"/>
<dbReference type="STRING" id="946122.A0A0C2WH72"/>
<dbReference type="HOGENOM" id="CLU_040082_6_1_1"/>
<dbReference type="PANTHER" id="PTHR22930:SF251">
    <property type="entry name" value="DDE TNP4 DOMAIN-CONTAINING PROTEIN"/>
    <property type="match status" value="1"/>
</dbReference>
<name>A0A0C2WH72_AMAMK</name>
<dbReference type="EMBL" id="KN818456">
    <property type="protein sequence ID" value="KIL55986.1"/>
    <property type="molecule type" value="Genomic_DNA"/>
</dbReference>
<feature type="non-terminal residue" evidence="1">
    <location>
        <position position="1"/>
    </location>
</feature>
<dbReference type="PANTHER" id="PTHR22930">
    <property type="match status" value="1"/>
</dbReference>
<evidence type="ECO:0000313" key="1">
    <source>
        <dbReference type="EMBL" id="KIL55986.1"/>
    </source>
</evidence>
<organism evidence="1 2">
    <name type="scientific">Amanita muscaria (strain Koide BX008)</name>
    <dbReference type="NCBI Taxonomy" id="946122"/>
    <lineage>
        <taxon>Eukaryota</taxon>
        <taxon>Fungi</taxon>
        <taxon>Dikarya</taxon>
        <taxon>Basidiomycota</taxon>
        <taxon>Agaricomycotina</taxon>
        <taxon>Agaricomycetes</taxon>
        <taxon>Agaricomycetidae</taxon>
        <taxon>Agaricales</taxon>
        <taxon>Pluteineae</taxon>
        <taxon>Amanitaceae</taxon>
        <taxon>Amanita</taxon>
    </lineage>
</organism>
<evidence type="ECO:0000313" key="2">
    <source>
        <dbReference type="Proteomes" id="UP000054549"/>
    </source>
</evidence>
<dbReference type="InterPro" id="IPR045249">
    <property type="entry name" value="HARBI1-like"/>
</dbReference>
<dbReference type="InParanoid" id="A0A0C2WH72"/>
<evidence type="ECO:0008006" key="3">
    <source>
        <dbReference type="Google" id="ProtNLM"/>
    </source>
</evidence>
<accession>A0A0C2WH72</accession>
<reference evidence="1 2" key="1">
    <citation type="submission" date="2014-04" db="EMBL/GenBank/DDBJ databases">
        <title>Evolutionary Origins and Diversification of the Mycorrhizal Mutualists.</title>
        <authorList>
            <consortium name="DOE Joint Genome Institute"/>
            <consortium name="Mycorrhizal Genomics Consortium"/>
            <person name="Kohler A."/>
            <person name="Kuo A."/>
            <person name="Nagy L.G."/>
            <person name="Floudas D."/>
            <person name="Copeland A."/>
            <person name="Barry K.W."/>
            <person name="Cichocki N."/>
            <person name="Veneault-Fourrey C."/>
            <person name="LaButti K."/>
            <person name="Lindquist E.A."/>
            <person name="Lipzen A."/>
            <person name="Lundell T."/>
            <person name="Morin E."/>
            <person name="Murat C."/>
            <person name="Riley R."/>
            <person name="Ohm R."/>
            <person name="Sun H."/>
            <person name="Tunlid A."/>
            <person name="Henrissat B."/>
            <person name="Grigoriev I.V."/>
            <person name="Hibbett D.S."/>
            <person name="Martin F."/>
        </authorList>
    </citation>
    <scope>NUCLEOTIDE SEQUENCE [LARGE SCALE GENOMIC DNA]</scope>
    <source>
        <strain evidence="1 2">Koide BX008</strain>
    </source>
</reference>
<gene>
    <name evidence="1" type="ORF">M378DRAFT_38970</name>
</gene>
<protein>
    <recommendedName>
        <fullName evidence="3">Nuclease HARBI1</fullName>
    </recommendedName>
</protein>
<dbReference type="Proteomes" id="UP000054549">
    <property type="component" value="Unassembled WGS sequence"/>
</dbReference>
<proteinExistence type="predicted"/>
<keyword evidence="2" id="KW-1185">Reference proteome</keyword>
<sequence length="93" mass="10547">CVTGLSIYHLGERFQRSNDTISKYFRRMLIAFSSHPFFTKYVQLPCSTDPTPPEILNNPKFYPYFANTLGALDGTHIACSPSAADRESARNRK</sequence>
<dbReference type="AlphaFoldDB" id="A0A0C2WH72"/>